<keyword evidence="9 12" id="KW-0560">Oxidoreductase</keyword>
<dbReference type="Pfam" id="PF02910">
    <property type="entry name" value="Succ_DH_flav_C"/>
    <property type="match status" value="1"/>
</dbReference>
<dbReference type="Gene3D" id="3.50.50.60">
    <property type="entry name" value="FAD/NAD(P)-binding domain"/>
    <property type="match status" value="1"/>
</dbReference>
<comment type="function">
    <text evidence="12">Catalyzes the oxidation of L-aspartate to iminoaspartate.</text>
</comment>
<evidence type="ECO:0000313" key="16">
    <source>
        <dbReference type="Proteomes" id="UP000233343"/>
    </source>
</evidence>
<dbReference type="InterPro" id="IPR003953">
    <property type="entry name" value="FAD-dep_OxRdtase_2_FAD-bd"/>
</dbReference>
<evidence type="ECO:0000256" key="6">
    <source>
        <dbReference type="ARBA" id="ARBA00022630"/>
    </source>
</evidence>
<dbReference type="GO" id="GO:0034628">
    <property type="term" value="P:'de novo' NAD+ biosynthetic process from L-aspartate"/>
    <property type="evidence" value="ECO:0007669"/>
    <property type="project" value="TreeGrafter"/>
</dbReference>
<evidence type="ECO:0000259" key="14">
    <source>
        <dbReference type="Pfam" id="PF02910"/>
    </source>
</evidence>
<comment type="subcellular location">
    <subcellularLocation>
        <location evidence="12">Cytoplasm</location>
    </subcellularLocation>
</comment>
<organism evidence="15 16">
    <name type="scientific">Cytobacillus horneckiae</name>
    <dbReference type="NCBI Taxonomy" id="549687"/>
    <lineage>
        <taxon>Bacteria</taxon>
        <taxon>Bacillati</taxon>
        <taxon>Bacillota</taxon>
        <taxon>Bacilli</taxon>
        <taxon>Bacillales</taxon>
        <taxon>Bacillaceae</taxon>
        <taxon>Cytobacillus</taxon>
    </lineage>
</organism>
<name>A0A2N0ZJW5_9BACI</name>
<dbReference type="NCBIfam" id="TIGR00551">
    <property type="entry name" value="nadB"/>
    <property type="match status" value="1"/>
</dbReference>
<feature type="domain" description="FAD-dependent oxidoreductase 2 FAD-binding" evidence="13">
    <location>
        <begin position="6"/>
        <end position="372"/>
    </location>
</feature>
<dbReference type="PANTHER" id="PTHR42716:SF2">
    <property type="entry name" value="L-ASPARTATE OXIDASE, CHLOROPLASTIC"/>
    <property type="match status" value="1"/>
</dbReference>
<evidence type="ECO:0000256" key="10">
    <source>
        <dbReference type="ARBA" id="ARBA00048305"/>
    </source>
</evidence>
<dbReference type="SUPFAM" id="SSF56425">
    <property type="entry name" value="Succinate dehydrogenase/fumarate reductase flavoprotein, catalytic domain"/>
    <property type="match status" value="1"/>
</dbReference>
<dbReference type="InterPro" id="IPR005288">
    <property type="entry name" value="NadB"/>
</dbReference>
<dbReference type="PRINTS" id="PR00368">
    <property type="entry name" value="FADPNR"/>
</dbReference>
<evidence type="ECO:0000256" key="2">
    <source>
        <dbReference type="ARBA" id="ARBA00004950"/>
    </source>
</evidence>
<dbReference type="UniPathway" id="UPA00253">
    <property type="reaction ID" value="UER00326"/>
</dbReference>
<keyword evidence="6 12" id="KW-0285">Flavoprotein</keyword>
<evidence type="ECO:0000256" key="9">
    <source>
        <dbReference type="ARBA" id="ARBA00023002"/>
    </source>
</evidence>
<evidence type="ECO:0000259" key="13">
    <source>
        <dbReference type="Pfam" id="PF00890"/>
    </source>
</evidence>
<dbReference type="FunFam" id="3.90.700.10:FF:000002">
    <property type="entry name" value="L-aspartate oxidase"/>
    <property type="match status" value="1"/>
</dbReference>
<dbReference type="AlphaFoldDB" id="A0A2N0ZJW5"/>
<keyword evidence="8 12" id="KW-0274">FAD</keyword>
<feature type="domain" description="Fumarate reductase/succinate dehydrogenase flavoprotein-like C-terminal" evidence="14">
    <location>
        <begin position="419"/>
        <end position="511"/>
    </location>
</feature>
<dbReference type="GO" id="GO:0005737">
    <property type="term" value="C:cytoplasm"/>
    <property type="evidence" value="ECO:0007669"/>
    <property type="project" value="UniProtKB-SubCell"/>
</dbReference>
<evidence type="ECO:0000256" key="12">
    <source>
        <dbReference type="RuleBase" id="RU362049"/>
    </source>
</evidence>
<evidence type="ECO:0000256" key="7">
    <source>
        <dbReference type="ARBA" id="ARBA00022642"/>
    </source>
</evidence>
<dbReference type="EMBL" id="PISD01000011">
    <property type="protein sequence ID" value="PKG29807.1"/>
    <property type="molecule type" value="Genomic_DNA"/>
</dbReference>
<evidence type="ECO:0000256" key="11">
    <source>
        <dbReference type="NCBIfam" id="TIGR00551"/>
    </source>
</evidence>
<dbReference type="PANTHER" id="PTHR42716">
    <property type="entry name" value="L-ASPARTATE OXIDASE"/>
    <property type="match status" value="1"/>
</dbReference>
<dbReference type="GO" id="GO:0008734">
    <property type="term" value="F:L-aspartate oxidase activity"/>
    <property type="evidence" value="ECO:0007669"/>
    <property type="project" value="UniProtKB-UniRule"/>
</dbReference>
<keyword evidence="16" id="KW-1185">Reference proteome</keyword>
<dbReference type="InterPro" id="IPR027477">
    <property type="entry name" value="Succ_DH/fumarate_Rdtase_cat_sf"/>
</dbReference>
<dbReference type="SUPFAM" id="SSF51905">
    <property type="entry name" value="FAD/NAD(P)-binding domain"/>
    <property type="match status" value="1"/>
</dbReference>
<dbReference type="SUPFAM" id="SSF46977">
    <property type="entry name" value="Succinate dehydrogenase/fumarate reductase flavoprotein C-terminal domain"/>
    <property type="match status" value="1"/>
</dbReference>
<dbReference type="InterPro" id="IPR036188">
    <property type="entry name" value="FAD/NAD-bd_sf"/>
</dbReference>
<comment type="similarity">
    <text evidence="3 12">Belongs to the FAD-dependent oxidoreductase 2 family. NadB subfamily.</text>
</comment>
<dbReference type="InterPro" id="IPR037099">
    <property type="entry name" value="Fum_R/Succ_DH_flav-like_C_sf"/>
</dbReference>
<evidence type="ECO:0000256" key="1">
    <source>
        <dbReference type="ARBA" id="ARBA00001974"/>
    </source>
</evidence>
<dbReference type="Gene3D" id="3.90.700.10">
    <property type="entry name" value="Succinate dehydrogenase/fumarate reductase flavoprotein, catalytic domain"/>
    <property type="match status" value="1"/>
</dbReference>
<evidence type="ECO:0000256" key="5">
    <source>
        <dbReference type="ARBA" id="ARBA00021901"/>
    </source>
</evidence>
<dbReference type="InterPro" id="IPR015939">
    <property type="entry name" value="Fum_Rdtase/Succ_DH_flav-like_C"/>
</dbReference>
<dbReference type="EC" id="1.4.3.16" evidence="4 11"/>
<evidence type="ECO:0000256" key="3">
    <source>
        <dbReference type="ARBA" id="ARBA00008562"/>
    </source>
</evidence>
<dbReference type="Proteomes" id="UP000233343">
    <property type="component" value="Unassembled WGS sequence"/>
</dbReference>
<comment type="cofactor">
    <cofactor evidence="1 12">
        <name>FAD</name>
        <dbReference type="ChEBI" id="CHEBI:57692"/>
    </cofactor>
</comment>
<dbReference type="Pfam" id="PF00890">
    <property type="entry name" value="FAD_binding_2"/>
    <property type="match status" value="1"/>
</dbReference>
<evidence type="ECO:0000256" key="8">
    <source>
        <dbReference type="ARBA" id="ARBA00022827"/>
    </source>
</evidence>
<dbReference type="GO" id="GO:0033765">
    <property type="term" value="F:steroid dehydrogenase activity, acting on the CH-CH group of donors"/>
    <property type="evidence" value="ECO:0007669"/>
    <property type="project" value="UniProtKB-ARBA"/>
</dbReference>
<protein>
    <recommendedName>
        <fullName evidence="5 11">L-aspartate oxidase</fullName>
        <ecNumber evidence="4 11">1.4.3.16</ecNumber>
    </recommendedName>
</protein>
<evidence type="ECO:0000313" key="15">
    <source>
        <dbReference type="EMBL" id="PKG29807.1"/>
    </source>
</evidence>
<dbReference type="RefSeq" id="WP_066191717.1">
    <property type="nucleotide sequence ID" value="NZ_JAMAUX010000005.1"/>
</dbReference>
<dbReference type="Gene3D" id="1.20.58.100">
    <property type="entry name" value="Fumarate reductase/succinate dehydrogenase flavoprotein-like, C-terminal domain"/>
    <property type="match status" value="1"/>
</dbReference>
<proteinExistence type="inferred from homology"/>
<reference evidence="15 16" key="1">
    <citation type="journal article" date="2010" name="Int. J. Syst. Evol. Microbiol.">
        <title>Bacillus horneckiae sp. nov., isolated from a spacecraft-assembly clean room.</title>
        <authorList>
            <person name="Vaishampayan P."/>
            <person name="Probst A."/>
            <person name="Krishnamurthi S."/>
            <person name="Ghosh S."/>
            <person name="Osman S."/>
            <person name="McDowall A."/>
            <person name="Ruckmani A."/>
            <person name="Mayilraj S."/>
            <person name="Venkateswaran K."/>
        </authorList>
    </citation>
    <scope>NUCLEOTIDE SEQUENCE [LARGE SCALE GENOMIC DNA]</scope>
    <source>
        <strain evidence="16">1PO1SC</strain>
    </source>
</reference>
<evidence type="ECO:0000256" key="4">
    <source>
        <dbReference type="ARBA" id="ARBA00012173"/>
    </source>
</evidence>
<comment type="pathway">
    <text evidence="2 12">Cofactor biosynthesis; NAD(+) biosynthesis; iminoaspartate from L-aspartate (oxidase route): step 1/1.</text>
</comment>
<keyword evidence="7 12" id="KW-0662">Pyridine nucleotide biosynthesis</keyword>
<gene>
    <name evidence="15" type="ORF">CWS20_06125</name>
</gene>
<comment type="caution">
    <text evidence="15">The sequence shown here is derived from an EMBL/GenBank/DDBJ whole genome shotgun (WGS) entry which is preliminary data.</text>
</comment>
<dbReference type="NCBIfam" id="NF005978">
    <property type="entry name" value="PRK08071.1"/>
    <property type="match status" value="1"/>
</dbReference>
<comment type="catalytic activity">
    <reaction evidence="10">
        <text>L-aspartate + O2 = iminosuccinate + H2O2</text>
        <dbReference type="Rhea" id="RHEA:25876"/>
        <dbReference type="ChEBI" id="CHEBI:15379"/>
        <dbReference type="ChEBI" id="CHEBI:16240"/>
        <dbReference type="ChEBI" id="CHEBI:29991"/>
        <dbReference type="ChEBI" id="CHEBI:77875"/>
        <dbReference type="EC" id="1.4.3.16"/>
    </reaction>
    <physiologicalReaction direction="left-to-right" evidence="10">
        <dbReference type="Rhea" id="RHEA:25877"/>
    </physiologicalReaction>
</comment>
<sequence>MEQENVIIIGSGIAALQLAKNLRHDLNVIIITKSKLLSGNSNMAQGGIAAAIDALDSPKNHYEDTLEAGRYHNNAAVVEAITAAGPFLIRELMAQGCAFDHNSNGMLKLGLEGAHSKNRIVHSGGDATGKQVMNFLSYSLQKNIVIKENRLAYELLIDHQANRCYGVKVKRTDGGIETYMANHIVLATGGCGQLYSYTSNAASVCGDGIALAYQAGARLADMEFMQFHPTLLYINGRARGLVSEAVRGEGGKLVTENGFKIMEGVHPLKDLAPRHVVSQTIYSYLQQKQPIYLDISGVTRFAFRFPTIAQLCKDNGVDLKSKRIPVVPGSHFLMGGVCTDLYGRTNIKGLYAIGEVARTGVHGANRLASNSLLEGLFFGKQLAGYLNKQDACTAMMPPATTEIELYEDNVKLKLPTTCEIQKTMMDRVGIVREEADLLRQKEWLSNYNTEWSLSQLSIEQIQTIFMIITSKLITSAALLRTESRGGHYRTDYPAETKSWLAKTVIQTKKKDDIHEQTEIAVAT</sequence>
<accession>A0A2N0ZJW5</accession>